<reference evidence="3" key="1">
    <citation type="submission" date="2022-06" db="EMBL/GenBank/DDBJ databases">
        <title>Rothia sp. isolated from sandalwood seedling.</title>
        <authorList>
            <person name="Tuikhar N."/>
            <person name="Kirdat K."/>
            <person name="Thorat V."/>
            <person name="Swetha P."/>
            <person name="Padma S."/>
            <person name="Sundararaj R."/>
            <person name="Yadav A."/>
        </authorList>
    </citation>
    <scope>NUCLEOTIDE SEQUENCE</scope>
    <source>
        <strain evidence="3">AR01</strain>
    </source>
</reference>
<dbReference type="Gene3D" id="3.30.70.100">
    <property type="match status" value="1"/>
</dbReference>
<evidence type="ECO:0000313" key="4">
    <source>
        <dbReference type="Proteomes" id="UP001139502"/>
    </source>
</evidence>
<dbReference type="GO" id="GO:0046872">
    <property type="term" value="F:metal ion binding"/>
    <property type="evidence" value="ECO:0007669"/>
    <property type="project" value="UniProtKB-KW"/>
</dbReference>
<evidence type="ECO:0000256" key="1">
    <source>
        <dbReference type="ARBA" id="ARBA00022723"/>
    </source>
</evidence>
<dbReference type="PANTHER" id="PTHR35848">
    <property type="entry name" value="OXALATE-BINDING PROTEIN"/>
    <property type="match status" value="1"/>
</dbReference>
<proteinExistence type="predicted"/>
<gene>
    <name evidence="3" type="ORF">NBM05_10210</name>
</gene>
<dbReference type="Gene3D" id="2.60.120.10">
    <property type="entry name" value="Jelly Rolls"/>
    <property type="match status" value="1"/>
</dbReference>
<sequence>MTVPSSFDSLILRPNELPCKDRGGGARTVPLVTYARGGTTFLNGTTIFEPGAQIGHHTHNVVESVVVISGKAIVDIDGQREELATFDTTFVPANIPHHFENASETEEMRILWTYASVDATRTLVDSGEQGRIDGEADASEVSDPPLPAATAAVIEVVNLHVRPGAERAFETAVAQAGSIFQHAAGARTFELVRQVEDPQLYRLSIRWSTLEDHTEGFRGSAGFSRWRELVTPHLSSPPQASHYSHVLTAF</sequence>
<name>A0A9X2HK37_9MICC</name>
<dbReference type="InterPro" id="IPR011008">
    <property type="entry name" value="Dimeric_a/b-barrel"/>
</dbReference>
<dbReference type="EMBL" id="JANAFB010000024">
    <property type="protein sequence ID" value="MCP3426363.1"/>
    <property type="molecule type" value="Genomic_DNA"/>
</dbReference>
<accession>A0A9X2HK37</accession>
<dbReference type="InterPro" id="IPR014710">
    <property type="entry name" value="RmlC-like_jellyroll"/>
</dbReference>
<dbReference type="RefSeq" id="WP_254166974.1">
    <property type="nucleotide sequence ID" value="NZ_JANAFB010000024.1"/>
</dbReference>
<dbReference type="InterPro" id="IPR013096">
    <property type="entry name" value="Cupin_2"/>
</dbReference>
<comment type="caution">
    <text evidence="3">The sequence shown here is derived from an EMBL/GenBank/DDBJ whole genome shotgun (WGS) entry which is preliminary data.</text>
</comment>
<dbReference type="SUPFAM" id="SSF51182">
    <property type="entry name" value="RmlC-like cupins"/>
    <property type="match status" value="1"/>
</dbReference>
<dbReference type="AlphaFoldDB" id="A0A9X2HK37"/>
<dbReference type="Proteomes" id="UP001139502">
    <property type="component" value="Unassembled WGS sequence"/>
</dbReference>
<keyword evidence="4" id="KW-1185">Reference proteome</keyword>
<feature type="domain" description="ABM" evidence="2">
    <location>
        <begin position="153"/>
        <end position="243"/>
    </location>
</feature>
<dbReference type="Pfam" id="PF07883">
    <property type="entry name" value="Cupin_2"/>
    <property type="match status" value="1"/>
</dbReference>
<keyword evidence="1" id="KW-0479">Metal-binding</keyword>
<dbReference type="SUPFAM" id="SSF54909">
    <property type="entry name" value="Dimeric alpha+beta barrel"/>
    <property type="match status" value="1"/>
</dbReference>
<organism evidence="3 4">
    <name type="scientific">Rothia santali</name>
    <dbReference type="NCBI Taxonomy" id="2949643"/>
    <lineage>
        <taxon>Bacteria</taxon>
        <taxon>Bacillati</taxon>
        <taxon>Actinomycetota</taxon>
        <taxon>Actinomycetes</taxon>
        <taxon>Micrococcales</taxon>
        <taxon>Micrococcaceae</taxon>
        <taxon>Rothia</taxon>
    </lineage>
</organism>
<evidence type="ECO:0000259" key="2">
    <source>
        <dbReference type="PROSITE" id="PS51725"/>
    </source>
</evidence>
<protein>
    <submittedName>
        <fullName evidence="3">Cupin domain-containing protein</fullName>
    </submittedName>
</protein>
<dbReference type="PANTHER" id="PTHR35848:SF6">
    <property type="entry name" value="CUPIN TYPE-2 DOMAIN-CONTAINING PROTEIN"/>
    <property type="match status" value="1"/>
</dbReference>
<evidence type="ECO:0000313" key="3">
    <source>
        <dbReference type="EMBL" id="MCP3426363.1"/>
    </source>
</evidence>
<dbReference type="InterPro" id="IPR007138">
    <property type="entry name" value="ABM_dom"/>
</dbReference>
<dbReference type="InterPro" id="IPR011051">
    <property type="entry name" value="RmlC_Cupin_sf"/>
</dbReference>
<dbReference type="InterPro" id="IPR051610">
    <property type="entry name" value="GPI/OXD"/>
</dbReference>
<dbReference type="PROSITE" id="PS51725">
    <property type="entry name" value="ABM"/>
    <property type="match status" value="1"/>
</dbReference>
<dbReference type="Pfam" id="PF03992">
    <property type="entry name" value="ABM"/>
    <property type="match status" value="1"/>
</dbReference>